<keyword evidence="9 10" id="KW-0408">Iron</keyword>
<accession>A0A8C6U3U1</accession>
<feature type="signal peptide" evidence="13">
    <location>
        <begin position="1"/>
        <end position="19"/>
    </location>
</feature>
<evidence type="ECO:0000256" key="3">
    <source>
        <dbReference type="ARBA" id="ARBA00015822"/>
    </source>
</evidence>
<keyword evidence="6" id="KW-0833">Ubl conjugation pathway</keyword>
<feature type="domain" description="OTU" evidence="14">
    <location>
        <begin position="298"/>
        <end position="321"/>
    </location>
</feature>
<feature type="binding site" evidence="10">
    <location>
        <position position="236"/>
    </location>
    <ligand>
        <name>Fe cation</name>
        <dbReference type="ChEBI" id="CHEBI:24875"/>
        <label>2</label>
    </ligand>
</feature>
<dbReference type="PIRSF" id="PIRSF000898">
    <property type="entry name" value="Acid_Ptase_5"/>
    <property type="match status" value="1"/>
</dbReference>
<evidence type="ECO:0000256" key="10">
    <source>
        <dbReference type="PIRSR" id="PIRSR000898-1"/>
    </source>
</evidence>
<evidence type="ECO:0000256" key="4">
    <source>
        <dbReference type="ARBA" id="ARBA00022670"/>
    </source>
</evidence>
<keyword evidence="16" id="KW-1185">Reference proteome</keyword>
<dbReference type="InterPro" id="IPR003323">
    <property type="entry name" value="OTU_dom"/>
</dbReference>
<evidence type="ECO:0000256" key="7">
    <source>
        <dbReference type="ARBA" id="ARBA00022801"/>
    </source>
</evidence>
<evidence type="ECO:0000256" key="1">
    <source>
        <dbReference type="ARBA" id="ARBA00000032"/>
    </source>
</evidence>
<dbReference type="InterPro" id="IPR004843">
    <property type="entry name" value="Calcineurin-like_PHP"/>
</dbReference>
<dbReference type="EC" id="3.1.3.2" evidence="2 9"/>
<dbReference type="InterPro" id="IPR024927">
    <property type="entry name" value="Acid_PPase"/>
</dbReference>
<dbReference type="Proteomes" id="UP000694523">
    <property type="component" value="Unplaced"/>
</dbReference>
<evidence type="ECO:0000256" key="11">
    <source>
        <dbReference type="PIRSR" id="PIRSR000898-2"/>
    </source>
</evidence>
<proteinExistence type="predicted"/>
<evidence type="ECO:0000313" key="15">
    <source>
        <dbReference type="Ensembl" id="ENSNMLP00000028974.1"/>
    </source>
</evidence>
<feature type="binding site" evidence="10">
    <location>
        <position position="31"/>
    </location>
    <ligand>
        <name>Fe cation</name>
        <dbReference type="ChEBI" id="CHEBI:24875"/>
        <label>1</label>
    </ligand>
</feature>
<feature type="binding site" evidence="10">
    <location>
        <position position="201"/>
    </location>
    <ligand>
        <name>Fe cation</name>
        <dbReference type="ChEBI" id="CHEBI:24875"/>
        <label>2</label>
    </ligand>
</feature>
<name>A0A8C6U3U1_9GOBI</name>
<dbReference type="FunFam" id="3.60.21.10:FF:000062">
    <property type="entry name" value="Tartrate-resistant acid phosphatase type 5"/>
    <property type="match status" value="1"/>
</dbReference>
<comment type="catalytic activity">
    <reaction evidence="1 9">
        <text>a phosphate monoester + H2O = an alcohol + phosphate</text>
        <dbReference type="Rhea" id="RHEA:15017"/>
        <dbReference type="ChEBI" id="CHEBI:15377"/>
        <dbReference type="ChEBI" id="CHEBI:30879"/>
        <dbReference type="ChEBI" id="CHEBI:43474"/>
        <dbReference type="ChEBI" id="CHEBI:67140"/>
        <dbReference type="EC" id="3.1.3.2"/>
    </reaction>
</comment>
<evidence type="ECO:0000256" key="5">
    <source>
        <dbReference type="ARBA" id="ARBA00022729"/>
    </source>
</evidence>
<dbReference type="Pfam" id="PF00149">
    <property type="entry name" value="Metallophos"/>
    <property type="match status" value="1"/>
</dbReference>
<evidence type="ECO:0000259" key="14">
    <source>
        <dbReference type="PROSITE" id="PS50802"/>
    </source>
</evidence>
<dbReference type="CDD" id="cd07378">
    <property type="entry name" value="MPP_ACP5"/>
    <property type="match status" value="1"/>
</dbReference>
<dbReference type="InterPro" id="IPR051558">
    <property type="entry name" value="Metallophosphoesterase_PAP"/>
</dbReference>
<dbReference type="GO" id="GO:0008234">
    <property type="term" value="F:cysteine-type peptidase activity"/>
    <property type="evidence" value="ECO:0007669"/>
    <property type="project" value="UniProtKB-KW"/>
</dbReference>
<dbReference type="PROSITE" id="PS50802">
    <property type="entry name" value="OTU"/>
    <property type="match status" value="1"/>
</dbReference>
<feature type="binding site" evidence="10">
    <location>
        <position position="69"/>
    </location>
    <ligand>
        <name>Fe cation</name>
        <dbReference type="ChEBI" id="CHEBI:24875"/>
        <label>1</label>
    </ligand>
</feature>
<dbReference type="Ensembl" id="ENSNMLT00000032333.1">
    <property type="protein sequence ID" value="ENSNMLP00000028974.1"/>
    <property type="gene ID" value="ENSNMLG00000018378.1"/>
</dbReference>
<feature type="binding site" evidence="10">
    <location>
        <position position="72"/>
    </location>
    <ligand>
        <name>Fe cation</name>
        <dbReference type="ChEBI" id="CHEBI:24875"/>
        <label>1</label>
    </ligand>
</feature>
<feature type="binding site" evidence="10">
    <location>
        <position position="238"/>
    </location>
    <ligand>
        <name>Fe cation</name>
        <dbReference type="ChEBI" id="CHEBI:24875"/>
        <label>1</label>
    </ligand>
</feature>
<evidence type="ECO:0000256" key="6">
    <source>
        <dbReference type="ARBA" id="ARBA00022786"/>
    </source>
</evidence>
<dbReference type="SUPFAM" id="SSF56300">
    <property type="entry name" value="Metallo-dependent phosphatases"/>
    <property type="match status" value="1"/>
</dbReference>
<feature type="binding site" evidence="10">
    <location>
        <position position="108"/>
    </location>
    <ligand>
        <name>Fe cation</name>
        <dbReference type="ChEBI" id="CHEBI:24875"/>
        <label>2</label>
    </ligand>
</feature>
<keyword evidence="7 9" id="KW-0378">Hydrolase</keyword>
<keyword evidence="10" id="KW-0479">Metal-binding</keyword>
<reference evidence="15" key="1">
    <citation type="submission" date="2025-08" db="UniProtKB">
        <authorList>
            <consortium name="Ensembl"/>
        </authorList>
    </citation>
    <scope>IDENTIFICATION</scope>
</reference>
<dbReference type="GO" id="GO:0046872">
    <property type="term" value="F:metal ion binding"/>
    <property type="evidence" value="ECO:0007669"/>
    <property type="project" value="UniProtKB-KW"/>
</dbReference>
<reference evidence="15" key="2">
    <citation type="submission" date="2025-09" db="UniProtKB">
        <authorList>
            <consortium name="Ensembl"/>
        </authorList>
    </citation>
    <scope>IDENTIFICATION</scope>
</reference>
<sequence>MRRWCLLLVLKCLYLLGHSDSPELRFAVLADWGGLPVPPYHTLHQAAVAAELQRLSQGPGLDFILSLGDHFYFNGVRDVEDPRFKHTFESVYYQHPLVDVPWYLVSGNHDHRGNVSAQIQYSSVSRRWNYPSQYYSLHFPVPGSNVSLCVLMVDTVVLCGNTWDKEQPVGPENHEKAQQHWEWIQTTLQHTRAEYVLVAGHYPVWSIGHHGSTSCLLDRLRPLLEKYKVSAYVSGHDHNLQFIRDGAGVAYVVSGNGAINDVDSSHRNSVPQEWQRFSSPVNQTKGGVAYFQLRPDLMTVSYVQTDGKCVYQAELSSRRRE</sequence>
<evidence type="ECO:0000256" key="13">
    <source>
        <dbReference type="SAM" id="SignalP"/>
    </source>
</evidence>
<evidence type="ECO:0000256" key="2">
    <source>
        <dbReference type="ARBA" id="ARBA00012646"/>
    </source>
</evidence>
<feature type="chain" id="PRO_5034838117" description="Tartrate-resistant acid phosphatase type 5" evidence="13">
    <location>
        <begin position="20"/>
        <end position="321"/>
    </location>
</feature>
<dbReference type="PANTHER" id="PTHR10161:SF29">
    <property type="entry name" value="TARTRATE-RESISTANT ACID PHOSPHATASE TYPE 5"/>
    <property type="match status" value="1"/>
</dbReference>
<keyword evidence="4" id="KW-0645">Protease</keyword>
<dbReference type="GO" id="GO:0045453">
    <property type="term" value="P:bone resorption"/>
    <property type="evidence" value="ECO:0007669"/>
    <property type="project" value="TreeGrafter"/>
</dbReference>
<dbReference type="GO" id="GO:0006508">
    <property type="term" value="P:proteolysis"/>
    <property type="evidence" value="ECO:0007669"/>
    <property type="project" value="UniProtKB-KW"/>
</dbReference>
<evidence type="ECO:0000256" key="9">
    <source>
        <dbReference type="PIRNR" id="PIRNR000898"/>
    </source>
</evidence>
<feature type="disulfide bond" evidence="11">
    <location>
        <begin position="159"/>
        <end position="215"/>
    </location>
</feature>
<dbReference type="InterPro" id="IPR029052">
    <property type="entry name" value="Metallo-depent_PP-like"/>
</dbReference>
<feature type="glycosylation site" description="N-linked (GlcNAc...) asparagine" evidence="12">
    <location>
        <position position="114"/>
    </location>
</feature>
<evidence type="ECO:0000256" key="12">
    <source>
        <dbReference type="PIRSR" id="PIRSR000898-3"/>
    </source>
</evidence>
<feature type="binding site" evidence="10">
    <location>
        <position position="69"/>
    </location>
    <ligand>
        <name>Fe cation</name>
        <dbReference type="ChEBI" id="CHEBI:24875"/>
        <label>2</label>
    </ligand>
</feature>
<keyword evidence="11" id="KW-1015">Disulfide bond</keyword>
<keyword evidence="5 13" id="KW-0732">Signal</keyword>
<dbReference type="AlphaFoldDB" id="A0A8C6U3U1"/>
<dbReference type="PANTHER" id="PTHR10161">
    <property type="entry name" value="TARTRATE-RESISTANT ACID PHOSPHATASE TYPE 5"/>
    <property type="match status" value="1"/>
</dbReference>
<dbReference type="Gene3D" id="3.60.21.10">
    <property type="match status" value="1"/>
</dbReference>
<comment type="cofactor">
    <cofactor evidence="10">
        <name>Fe cation</name>
        <dbReference type="ChEBI" id="CHEBI:24875"/>
    </cofactor>
    <text evidence="10">Binds 2 iron ions per subunit.</text>
</comment>
<organism evidence="15 16">
    <name type="scientific">Neogobius melanostomus</name>
    <name type="common">round goby</name>
    <dbReference type="NCBI Taxonomy" id="47308"/>
    <lineage>
        <taxon>Eukaryota</taxon>
        <taxon>Metazoa</taxon>
        <taxon>Chordata</taxon>
        <taxon>Craniata</taxon>
        <taxon>Vertebrata</taxon>
        <taxon>Euteleostomi</taxon>
        <taxon>Actinopterygii</taxon>
        <taxon>Neopterygii</taxon>
        <taxon>Teleostei</taxon>
        <taxon>Neoteleostei</taxon>
        <taxon>Acanthomorphata</taxon>
        <taxon>Gobiaria</taxon>
        <taxon>Gobiiformes</taxon>
        <taxon>Gobioidei</taxon>
        <taxon>Gobiidae</taxon>
        <taxon>Benthophilinae</taxon>
        <taxon>Neogobiini</taxon>
        <taxon>Neogobius</taxon>
    </lineage>
</organism>
<dbReference type="GO" id="GO:0003993">
    <property type="term" value="F:acid phosphatase activity"/>
    <property type="evidence" value="ECO:0007669"/>
    <property type="project" value="UniProtKB-UniRule"/>
</dbReference>
<evidence type="ECO:0000313" key="16">
    <source>
        <dbReference type="Proteomes" id="UP000694523"/>
    </source>
</evidence>
<keyword evidence="8" id="KW-0788">Thiol protease</keyword>
<evidence type="ECO:0000256" key="8">
    <source>
        <dbReference type="ARBA" id="ARBA00022807"/>
    </source>
</evidence>
<protein>
    <recommendedName>
        <fullName evidence="3 9">Tartrate-resistant acid phosphatase type 5</fullName>
        <ecNumber evidence="2 9">3.1.3.2</ecNumber>
    </recommendedName>
</protein>